<comment type="caution">
    <text evidence="1">The sequence shown here is derived from an EMBL/GenBank/DDBJ whole genome shotgun (WGS) entry which is preliminary data.</text>
</comment>
<evidence type="ECO:0000313" key="1">
    <source>
        <dbReference type="EMBL" id="KAL0936308.1"/>
    </source>
</evidence>
<gene>
    <name evidence="1" type="ORF">CTRU02_208523</name>
</gene>
<keyword evidence="2" id="KW-1185">Reference proteome</keyword>
<reference evidence="1 2" key="1">
    <citation type="journal article" date="2020" name="Phytopathology">
        <title>Genome Sequence Resources of Colletotrichum truncatum, C. plurivorum, C. musicola, and C. sojae: Four Species Pathogenic to Soybean (Glycine max).</title>
        <authorList>
            <person name="Rogerio F."/>
            <person name="Boufleur T.R."/>
            <person name="Ciampi-Guillardi M."/>
            <person name="Sukno S.A."/>
            <person name="Thon M.R."/>
            <person name="Massola Junior N.S."/>
            <person name="Baroncelli R."/>
        </authorList>
    </citation>
    <scope>NUCLEOTIDE SEQUENCE [LARGE SCALE GENOMIC DNA]</scope>
    <source>
        <strain evidence="1 2">CMES1059</strain>
    </source>
</reference>
<organism evidence="1 2">
    <name type="scientific">Colletotrichum truncatum</name>
    <name type="common">Anthracnose fungus</name>
    <name type="synonym">Colletotrichum capsici</name>
    <dbReference type="NCBI Taxonomy" id="5467"/>
    <lineage>
        <taxon>Eukaryota</taxon>
        <taxon>Fungi</taxon>
        <taxon>Dikarya</taxon>
        <taxon>Ascomycota</taxon>
        <taxon>Pezizomycotina</taxon>
        <taxon>Sordariomycetes</taxon>
        <taxon>Hypocreomycetidae</taxon>
        <taxon>Glomerellales</taxon>
        <taxon>Glomerellaceae</taxon>
        <taxon>Colletotrichum</taxon>
        <taxon>Colletotrichum truncatum species complex</taxon>
    </lineage>
</organism>
<dbReference type="EMBL" id="VUJX02000005">
    <property type="protein sequence ID" value="KAL0936308.1"/>
    <property type="molecule type" value="Genomic_DNA"/>
</dbReference>
<accession>A0ACC3YWJ2</accession>
<proteinExistence type="predicted"/>
<evidence type="ECO:0000313" key="2">
    <source>
        <dbReference type="Proteomes" id="UP000805649"/>
    </source>
</evidence>
<sequence>MTDQRPVCTASFPLNNGASMPAVGLGTWQAKGRPGTSDEESLVDSLVYALQNGYRLLDTAQVYGVERVVGKAVRKCGIPREEITIVTKFWSHWHHNPEEALNKSLEALQLDYVDVFLMHWPFATTPDRKVLRPNESPTIAETWKMMESLVGPKCKAIGVSNFTQKTLEMILASATIVPAVNQIELHAFYPCLKLVPYCQSKGIHVMGWGTLGGGDSGPMSEILKHKTFVELAESKGCSPGVLSLSWAVQRGVTVIPKTKSKSRMDENIRLVSLNDEEMGKMNSAHKYIRRHRVADDNPHMDVWIDGLKTMQGWTTVELGWEDENGNWLT</sequence>
<protein>
    <submittedName>
        <fullName evidence="1">Aldo/keto reductase</fullName>
    </submittedName>
</protein>
<dbReference type="Proteomes" id="UP000805649">
    <property type="component" value="Unassembled WGS sequence"/>
</dbReference>
<name>A0ACC3YWJ2_COLTU</name>